<proteinExistence type="predicted"/>
<dbReference type="RefSeq" id="WP_095231209.1">
    <property type="nucleotide sequence ID" value="NZ_NPBM01000061.1"/>
</dbReference>
<comment type="caution">
    <text evidence="2">The sequence shown here is derived from an EMBL/GenBank/DDBJ whole genome shotgun (WGS) entry which is preliminary data.</text>
</comment>
<feature type="transmembrane region" description="Helical" evidence="1">
    <location>
        <begin position="40"/>
        <end position="61"/>
    </location>
</feature>
<feature type="transmembrane region" description="Helical" evidence="1">
    <location>
        <begin position="111"/>
        <end position="132"/>
    </location>
</feature>
<sequence length="135" mass="15274">MRKMKKRYELLIYVFITFCCFVGIWLGTKLIGEQLPSGNYLLLFILVGALCGVGLPMLISWSNRKSRQPDMDERTVRMLKNYLLSAFFLVSFLSGVLLLVLVGIGHETIELGWIAVYGGAIFILMTAGLFVVKRF</sequence>
<feature type="transmembrane region" description="Helical" evidence="1">
    <location>
        <begin position="10"/>
        <end position="28"/>
    </location>
</feature>
<evidence type="ECO:0000313" key="2">
    <source>
        <dbReference type="EMBL" id="PAD21494.1"/>
    </source>
</evidence>
<keyword evidence="1" id="KW-0812">Transmembrane</keyword>
<gene>
    <name evidence="2" type="ORF">CHH64_08325</name>
</gene>
<protein>
    <submittedName>
        <fullName evidence="2">Uncharacterized protein</fullName>
    </submittedName>
</protein>
<evidence type="ECO:0000256" key="1">
    <source>
        <dbReference type="SAM" id="Phobius"/>
    </source>
</evidence>
<evidence type="ECO:0000313" key="3">
    <source>
        <dbReference type="Proteomes" id="UP000216013"/>
    </source>
</evidence>
<reference evidence="2 3" key="1">
    <citation type="submission" date="2017-07" db="EMBL/GenBank/DDBJ databases">
        <title>Isolation and whole genome analysis of endospore-forming bacteria from heroin.</title>
        <authorList>
            <person name="Kalinowski J."/>
            <person name="Ahrens B."/>
            <person name="Al-Dilaimi A."/>
            <person name="Winkler A."/>
            <person name="Wibberg D."/>
            <person name="Schleenbecker U."/>
            <person name="Ruckert C."/>
            <person name="Wolfel R."/>
            <person name="Grass G."/>
        </authorList>
    </citation>
    <scope>NUCLEOTIDE SEQUENCE [LARGE SCALE GENOMIC DNA]</scope>
    <source>
        <strain evidence="2 3">7528</strain>
    </source>
</reference>
<dbReference type="EMBL" id="NPBV01000010">
    <property type="protein sequence ID" value="PAD21494.1"/>
    <property type="molecule type" value="Genomic_DNA"/>
</dbReference>
<keyword evidence="1" id="KW-1133">Transmembrane helix</keyword>
<feature type="transmembrane region" description="Helical" evidence="1">
    <location>
        <begin position="82"/>
        <end position="105"/>
    </location>
</feature>
<dbReference type="Proteomes" id="UP000216013">
    <property type="component" value="Unassembled WGS sequence"/>
</dbReference>
<name>A0A268ABJ5_9BACI</name>
<organism evidence="2 3">
    <name type="scientific">Terribacillus saccharophilus</name>
    <dbReference type="NCBI Taxonomy" id="361277"/>
    <lineage>
        <taxon>Bacteria</taxon>
        <taxon>Bacillati</taxon>
        <taxon>Bacillota</taxon>
        <taxon>Bacilli</taxon>
        <taxon>Bacillales</taxon>
        <taxon>Bacillaceae</taxon>
        <taxon>Terribacillus</taxon>
    </lineage>
</organism>
<dbReference type="AlphaFoldDB" id="A0A268ABJ5"/>
<accession>A0A268ABJ5</accession>
<keyword evidence="1" id="KW-0472">Membrane</keyword>